<evidence type="ECO:0000256" key="7">
    <source>
        <dbReference type="SAM" id="SignalP"/>
    </source>
</evidence>
<feature type="chain" id="PRO_5035256966" evidence="7">
    <location>
        <begin position="21"/>
        <end position="92"/>
    </location>
</feature>
<sequence>MRKVIAAAVLISLGAGTALAGETMVFPTKMGNVTFHHKDHQQRLKDCKLCHGAAGPGKISGFSKDWAHRTCKACHEKKGAGPTRCPDCHKKK</sequence>
<evidence type="ECO:0000313" key="8">
    <source>
        <dbReference type="EMBL" id="MBJ6723911.1"/>
    </source>
</evidence>
<feature type="signal peptide" evidence="7">
    <location>
        <begin position="1"/>
        <end position="20"/>
    </location>
</feature>
<dbReference type="Gene3D" id="3.90.10.10">
    <property type="entry name" value="Cytochrome C3"/>
    <property type="match status" value="1"/>
</dbReference>
<feature type="binding site" description="axial binding residue" evidence="6">
    <location>
        <position position="47"/>
    </location>
    <ligand>
        <name>heme c</name>
        <dbReference type="ChEBI" id="CHEBI:61717"/>
        <label>1</label>
    </ligand>
    <ligandPart>
        <name>Fe</name>
        <dbReference type="ChEBI" id="CHEBI:18248"/>
    </ligandPart>
</feature>
<dbReference type="GO" id="GO:0020037">
    <property type="term" value="F:heme binding"/>
    <property type="evidence" value="ECO:0007669"/>
    <property type="project" value="InterPro"/>
</dbReference>
<feature type="binding site" description="axial binding residue" evidence="6">
    <location>
        <position position="88"/>
    </location>
    <ligand>
        <name>heme c</name>
        <dbReference type="ChEBI" id="CHEBI:61717"/>
        <label>1</label>
    </ligand>
    <ligandPart>
        <name>Fe</name>
        <dbReference type="ChEBI" id="CHEBI:18248"/>
    </ligandPart>
</feature>
<dbReference type="EMBL" id="JAEMHM010000003">
    <property type="protein sequence ID" value="MBJ6723911.1"/>
    <property type="molecule type" value="Genomic_DNA"/>
</dbReference>
<dbReference type="PRINTS" id="PR00609">
    <property type="entry name" value="CYTOCHROMEC3"/>
</dbReference>
<keyword evidence="2 6" id="KW-0349">Heme</keyword>
<comment type="cofactor">
    <cofactor evidence="6">
        <name>heme c</name>
        <dbReference type="ChEBI" id="CHEBI:61717"/>
    </cofactor>
    <text evidence="6">Binds 4 heme c groups covalently per monomer.</text>
</comment>
<dbReference type="RefSeq" id="WP_199382751.1">
    <property type="nucleotide sequence ID" value="NZ_JAEMHM010000003.1"/>
</dbReference>
<feature type="binding site" description="axial binding residue" evidence="6">
    <location>
        <position position="68"/>
    </location>
    <ligand>
        <name>heme c</name>
        <dbReference type="ChEBI" id="CHEBI:61717"/>
        <label>1</label>
    </ligand>
    <ligandPart>
        <name>Fe</name>
        <dbReference type="ChEBI" id="CHEBI:18248"/>
    </ligandPart>
</feature>
<dbReference type="AlphaFoldDB" id="A0A8J7J5T8"/>
<evidence type="ECO:0000313" key="9">
    <source>
        <dbReference type="Proteomes" id="UP000636888"/>
    </source>
</evidence>
<dbReference type="NCBIfam" id="NF043011">
    <property type="entry name" value="CytC7_Geobact"/>
    <property type="match status" value="1"/>
</dbReference>
<dbReference type="SUPFAM" id="SSF48695">
    <property type="entry name" value="Multiheme cytochromes"/>
    <property type="match status" value="1"/>
</dbReference>
<organism evidence="8 9">
    <name type="scientific">Geomesophilobacter sediminis</name>
    <dbReference type="NCBI Taxonomy" id="2798584"/>
    <lineage>
        <taxon>Bacteria</taxon>
        <taxon>Pseudomonadati</taxon>
        <taxon>Thermodesulfobacteriota</taxon>
        <taxon>Desulfuromonadia</taxon>
        <taxon>Geobacterales</taxon>
        <taxon>Geobacteraceae</taxon>
        <taxon>Geomesophilobacter</taxon>
    </lineage>
</organism>
<dbReference type="CDD" id="cd08168">
    <property type="entry name" value="Cytochrom_C3"/>
    <property type="match status" value="1"/>
</dbReference>
<name>A0A8J7J5T8_9BACT</name>
<accession>A0A8J7J5T8</accession>
<comment type="caution">
    <text evidence="8">The sequence shown here is derived from an EMBL/GenBank/DDBJ whole genome shotgun (WGS) entry which is preliminary data.</text>
</comment>
<evidence type="ECO:0000256" key="5">
    <source>
        <dbReference type="ARBA" id="ARBA00023004"/>
    </source>
</evidence>
<keyword evidence="3 6" id="KW-0479">Metal-binding</keyword>
<dbReference type="Proteomes" id="UP000636888">
    <property type="component" value="Unassembled WGS sequence"/>
</dbReference>
<keyword evidence="7" id="KW-0732">Signal</keyword>
<keyword evidence="1" id="KW-0813">Transport</keyword>
<reference evidence="8" key="1">
    <citation type="submission" date="2020-12" db="EMBL/GenBank/DDBJ databases">
        <title>Geomonas sp. Red875, isolated from river sediment.</title>
        <authorList>
            <person name="Xu Z."/>
            <person name="Zhang Z."/>
            <person name="Masuda Y."/>
            <person name="Itoh H."/>
            <person name="Senoo K."/>
        </authorList>
    </citation>
    <scope>NUCLEOTIDE SEQUENCE</scope>
    <source>
        <strain evidence="8">Red875</strain>
    </source>
</reference>
<evidence type="ECO:0000256" key="6">
    <source>
        <dbReference type="PIRSR" id="PIRSR602322-1"/>
    </source>
</evidence>
<evidence type="ECO:0000256" key="2">
    <source>
        <dbReference type="ARBA" id="ARBA00022617"/>
    </source>
</evidence>
<keyword evidence="4" id="KW-0249">Electron transport</keyword>
<keyword evidence="5 6" id="KW-0408">Iron</keyword>
<feature type="binding site" description="axial binding residue" evidence="6">
    <location>
        <position position="40"/>
    </location>
    <ligand>
        <name>heme c</name>
        <dbReference type="ChEBI" id="CHEBI:61717"/>
        <label>1</label>
    </ligand>
    <ligandPart>
        <name>Fe</name>
        <dbReference type="ChEBI" id="CHEBI:18248"/>
    </ligandPart>
</feature>
<keyword evidence="9" id="KW-1185">Reference proteome</keyword>
<dbReference type="InterPro" id="IPR053591">
    <property type="entry name" value="Cytochrome_c"/>
</dbReference>
<dbReference type="GO" id="GO:0009055">
    <property type="term" value="F:electron transfer activity"/>
    <property type="evidence" value="ECO:0007669"/>
    <property type="project" value="InterPro"/>
</dbReference>
<evidence type="ECO:0000256" key="1">
    <source>
        <dbReference type="ARBA" id="ARBA00022448"/>
    </source>
</evidence>
<proteinExistence type="predicted"/>
<feature type="binding site" description="covalent" evidence="6">
    <location>
        <position position="85"/>
    </location>
    <ligand>
        <name>heme c</name>
        <dbReference type="ChEBI" id="CHEBI:61717"/>
        <label>2</label>
    </ligand>
</feature>
<feature type="binding site" description="axial binding residue" evidence="6">
    <location>
        <position position="50"/>
    </location>
    <ligand>
        <name>heme c</name>
        <dbReference type="ChEBI" id="CHEBI:61717"/>
        <label>1</label>
    </ligand>
    <ligandPart>
        <name>Fe</name>
        <dbReference type="ChEBI" id="CHEBI:18248"/>
    </ligandPart>
</feature>
<evidence type="ECO:0000256" key="4">
    <source>
        <dbReference type="ARBA" id="ARBA00022982"/>
    </source>
</evidence>
<dbReference type="GO" id="GO:0046872">
    <property type="term" value="F:metal ion binding"/>
    <property type="evidence" value="ECO:0007669"/>
    <property type="project" value="UniProtKB-KW"/>
</dbReference>
<feature type="binding site" description="axial binding residue" evidence="6">
    <location>
        <position position="51"/>
    </location>
    <ligand>
        <name>heme c</name>
        <dbReference type="ChEBI" id="CHEBI:61717"/>
        <label>1</label>
    </ligand>
    <ligandPart>
        <name>Fe</name>
        <dbReference type="ChEBI" id="CHEBI:18248"/>
    </ligandPart>
</feature>
<protein>
    <submittedName>
        <fullName evidence="8">Cytochrome c3 family protein</fullName>
    </submittedName>
</protein>
<dbReference type="InterPro" id="IPR036280">
    <property type="entry name" value="Multihaem_cyt_sf"/>
</dbReference>
<dbReference type="InterPro" id="IPR002322">
    <property type="entry name" value="Cyt_c_III"/>
</dbReference>
<feature type="binding site" description="axial binding residue" evidence="6">
    <location>
        <position position="37"/>
    </location>
    <ligand>
        <name>heme c</name>
        <dbReference type="ChEBI" id="CHEBI:61717"/>
        <label>1</label>
    </ligand>
    <ligandPart>
        <name>Fe</name>
        <dbReference type="ChEBI" id="CHEBI:18248"/>
    </ligandPart>
</feature>
<evidence type="ECO:0000256" key="3">
    <source>
        <dbReference type="ARBA" id="ARBA00022723"/>
    </source>
</evidence>
<feature type="binding site" description="axial binding residue" evidence="6">
    <location>
        <position position="89"/>
    </location>
    <ligand>
        <name>heme c</name>
        <dbReference type="ChEBI" id="CHEBI:61717"/>
        <label>1</label>
    </ligand>
    <ligandPart>
        <name>Fe</name>
        <dbReference type="ChEBI" id="CHEBI:18248"/>
    </ligandPart>
</feature>
<gene>
    <name evidence="8" type="ORF">JFN93_04240</name>
</gene>